<gene>
    <name evidence="3" type="ORF">PGQ11_011483</name>
</gene>
<feature type="compositionally biased region" description="Polar residues" evidence="1">
    <location>
        <begin position="66"/>
        <end position="102"/>
    </location>
</feature>
<organism evidence="3 4">
    <name type="scientific">Apiospora arundinis</name>
    <dbReference type="NCBI Taxonomy" id="335852"/>
    <lineage>
        <taxon>Eukaryota</taxon>
        <taxon>Fungi</taxon>
        <taxon>Dikarya</taxon>
        <taxon>Ascomycota</taxon>
        <taxon>Pezizomycotina</taxon>
        <taxon>Sordariomycetes</taxon>
        <taxon>Xylariomycetidae</taxon>
        <taxon>Amphisphaeriales</taxon>
        <taxon>Apiosporaceae</taxon>
        <taxon>Apiospora</taxon>
    </lineage>
</organism>
<evidence type="ECO:0000313" key="3">
    <source>
        <dbReference type="EMBL" id="KAK8855571.1"/>
    </source>
</evidence>
<evidence type="ECO:0000256" key="2">
    <source>
        <dbReference type="SAM" id="Phobius"/>
    </source>
</evidence>
<sequence length="109" mass="12162">MNDLITTIVVTLVLVIVIGSLIFVTAMYWTQLLRKFAPNRWSEPMSEKTNQQWSQAPYSHSHKSSAESNLISPVSTPAASPRSSRFGDNTVSPITTPPASRQSPERYVR</sequence>
<keyword evidence="2" id="KW-1133">Transmembrane helix</keyword>
<accession>A0ABR2I0A1</accession>
<feature type="compositionally biased region" description="Polar residues" evidence="1">
    <location>
        <begin position="47"/>
        <end position="58"/>
    </location>
</feature>
<comment type="caution">
    <text evidence="3">The sequence shown here is derived from an EMBL/GenBank/DDBJ whole genome shotgun (WGS) entry which is preliminary data.</text>
</comment>
<proteinExistence type="predicted"/>
<feature type="transmembrane region" description="Helical" evidence="2">
    <location>
        <begin position="6"/>
        <end position="30"/>
    </location>
</feature>
<name>A0ABR2I0A1_9PEZI</name>
<keyword evidence="2" id="KW-0812">Transmembrane</keyword>
<evidence type="ECO:0000256" key="1">
    <source>
        <dbReference type="SAM" id="MobiDB-lite"/>
    </source>
</evidence>
<feature type="region of interest" description="Disordered" evidence="1">
    <location>
        <begin position="44"/>
        <end position="109"/>
    </location>
</feature>
<dbReference type="EMBL" id="JAPCWZ010000007">
    <property type="protein sequence ID" value="KAK8855571.1"/>
    <property type="molecule type" value="Genomic_DNA"/>
</dbReference>
<keyword evidence="2" id="KW-0472">Membrane</keyword>
<reference evidence="3 4" key="1">
    <citation type="journal article" date="2024" name="IMA Fungus">
        <title>Apiospora arundinis, a panoply of carbohydrate-active enzymes and secondary metabolites.</title>
        <authorList>
            <person name="Sorensen T."/>
            <person name="Petersen C."/>
            <person name="Muurmann A.T."/>
            <person name="Christiansen J.V."/>
            <person name="Brundto M.L."/>
            <person name="Overgaard C.K."/>
            <person name="Boysen A.T."/>
            <person name="Wollenberg R.D."/>
            <person name="Larsen T.O."/>
            <person name="Sorensen J.L."/>
            <person name="Nielsen K.L."/>
            <person name="Sondergaard T.E."/>
        </authorList>
    </citation>
    <scope>NUCLEOTIDE SEQUENCE [LARGE SCALE GENOMIC DNA]</scope>
    <source>
        <strain evidence="3 4">AAU 773</strain>
    </source>
</reference>
<protein>
    <submittedName>
        <fullName evidence="3">Uncharacterized protein</fullName>
    </submittedName>
</protein>
<evidence type="ECO:0000313" key="4">
    <source>
        <dbReference type="Proteomes" id="UP001390339"/>
    </source>
</evidence>
<keyword evidence="4" id="KW-1185">Reference proteome</keyword>
<dbReference type="Proteomes" id="UP001390339">
    <property type="component" value="Unassembled WGS sequence"/>
</dbReference>